<proteinExistence type="predicted"/>
<protein>
    <submittedName>
        <fullName evidence="1">Uncharacterized protein</fullName>
    </submittedName>
</protein>
<reference evidence="1" key="2">
    <citation type="journal article" date="2024" name="Plant">
        <title>Genomic evolution and insights into agronomic trait innovations of Sesamum species.</title>
        <authorList>
            <person name="Miao H."/>
            <person name="Wang L."/>
            <person name="Qu L."/>
            <person name="Liu H."/>
            <person name="Sun Y."/>
            <person name="Le M."/>
            <person name="Wang Q."/>
            <person name="Wei S."/>
            <person name="Zheng Y."/>
            <person name="Lin W."/>
            <person name="Duan Y."/>
            <person name="Cao H."/>
            <person name="Xiong S."/>
            <person name="Wang X."/>
            <person name="Wei L."/>
            <person name="Li C."/>
            <person name="Ma Q."/>
            <person name="Ju M."/>
            <person name="Zhao R."/>
            <person name="Li G."/>
            <person name="Mu C."/>
            <person name="Tian Q."/>
            <person name="Mei H."/>
            <person name="Zhang T."/>
            <person name="Gao T."/>
            <person name="Zhang H."/>
        </authorList>
    </citation>
    <scope>NUCLEOTIDE SEQUENCE</scope>
    <source>
        <strain evidence="1">3651</strain>
    </source>
</reference>
<gene>
    <name evidence="1" type="ORF">Salat_2751400</name>
</gene>
<comment type="caution">
    <text evidence="1">The sequence shown here is derived from an EMBL/GenBank/DDBJ whole genome shotgun (WGS) entry which is preliminary data.</text>
</comment>
<dbReference type="Proteomes" id="UP001293254">
    <property type="component" value="Unassembled WGS sequence"/>
</dbReference>
<evidence type="ECO:0000313" key="2">
    <source>
        <dbReference type="Proteomes" id="UP001293254"/>
    </source>
</evidence>
<name>A0AAE2C8Y4_9LAMI</name>
<keyword evidence="2" id="KW-1185">Reference proteome</keyword>
<organism evidence="1 2">
    <name type="scientific">Sesamum alatum</name>
    <dbReference type="NCBI Taxonomy" id="300844"/>
    <lineage>
        <taxon>Eukaryota</taxon>
        <taxon>Viridiplantae</taxon>
        <taxon>Streptophyta</taxon>
        <taxon>Embryophyta</taxon>
        <taxon>Tracheophyta</taxon>
        <taxon>Spermatophyta</taxon>
        <taxon>Magnoliopsida</taxon>
        <taxon>eudicotyledons</taxon>
        <taxon>Gunneridae</taxon>
        <taxon>Pentapetalae</taxon>
        <taxon>asterids</taxon>
        <taxon>lamiids</taxon>
        <taxon>Lamiales</taxon>
        <taxon>Pedaliaceae</taxon>
        <taxon>Sesamum</taxon>
    </lineage>
</organism>
<reference evidence="1" key="1">
    <citation type="submission" date="2020-06" db="EMBL/GenBank/DDBJ databases">
        <authorList>
            <person name="Li T."/>
            <person name="Hu X."/>
            <person name="Zhang T."/>
            <person name="Song X."/>
            <person name="Zhang H."/>
            <person name="Dai N."/>
            <person name="Sheng W."/>
            <person name="Hou X."/>
            <person name="Wei L."/>
        </authorList>
    </citation>
    <scope>NUCLEOTIDE SEQUENCE</scope>
    <source>
        <strain evidence="1">3651</strain>
        <tissue evidence="1">Leaf</tissue>
    </source>
</reference>
<evidence type="ECO:0000313" key="1">
    <source>
        <dbReference type="EMBL" id="KAK4413388.1"/>
    </source>
</evidence>
<sequence length="120" mass="11951">MIDFLFLGSAVTVGFGDFFINFRSGVGDSRPEAKVIGTGISWAVLDSRAGTVGAPPAVSNGISREGLGRSEGGEGLSTRSVDLSPIGGGLLSDGFVRGTWDMFGGLGGFGIGGPIAGGVV</sequence>
<dbReference type="AlphaFoldDB" id="A0AAE2C8Y4"/>
<dbReference type="EMBL" id="JACGWO010000012">
    <property type="protein sequence ID" value="KAK4413388.1"/>
    <property type="molecule type" value="Genomic_DNA"/>
</dbReference>
<accession>A0AAE2C8Y4</accession>